<proteinExistence type="predicted"/>
<evidence type="ECO:0000313" key="1">
    <source>
        <dbReference type="EMBL" id="MDQ0895422.1"/>
    </source>
</evidence>
<dbReference type="Proteomes" id="UP001239083">
    <property type="component" value="Unassembled WGS sequence"/>
</dbReference>
<reference evidence="1 2" key="1">
    <citation type="submission" date="2023-07" db="EMBL/GenBank/DDBJ databases">
        <title>Comparative genomics of wheat-associated soil bacteria to identify genetic determinants of phenazine resistance.</title>
        <authorList>
            <person name="Mouncey N."/>
        </authorList>
    </citation>
    <scope>NUCLEOTIDE SEQUENCE [LARGE SCALE GENOMIC DNA]</scope>
    <source>
        <strain evidence="1 2">V3I3</strain>
    </source>
</reference>
<dbReference type="EMBL" id="JAUSYY010000001">
    <property type="protein sequence ID" value="MDQ0895422.1"/>
    <property type="molecule type" value="Genomic_DNA"/>
</dbReference>
<gene>
    <name evidence="1" type="ORF">QFZ26_002977</name>
</gene>
<accession>A0ABU0RCA9</accession>
<organism evidence="1 2">
    <name type="scientific">Agromyces ramosus</name>
    <dbReference type="NCBI Taxonomy" id="33879"/>
    <lineage>
        <taxon>Bacteria</taxon>
        <taxon>Bacillati</taxon>
        <taxon>Actinomycetota</taxon>
        <taxon>Actinomycetes</taxon>
        <taxon>Micrococcales</taxon>
        <taxon>Microbacteriaceae</taxon>
        <taxon>Agromyces</taxon>
    </lineage>
</organism>
<name>A0ABU0RCA9_9MICO</name>
<protein>
    <submittedName>
        <fullName evidence="1">Uncharacterized protein</fullName>
    </submittedName>
</protein>
<comment type="caution">
    <text evidence="1">The sequence shown here is derived from an EMBL/GenBank/DDBJ whole genome shotgun (WGS) entry which is preliminary data.</text>
</comment>
<dbReference type="RefSeq" id="WP_307043487.1">
    <property type="nucleotide sequence ID" value="NZ_JAUSYY010000001.1"/>
</dbReference>
<keyword evidence="2" id="KW-1185">Reference proteome</keyword>
<evidence type="ECO:0000313" key="2">
    <source>
        <dbReference type="Proteomes" id="UP001239083"/>
    </source>
</evidence>
<sequence>MIDVEDEEAEQVRSERNRPISARQVLRHGRVHAAGEGLVLERKPLLDLRDRPDRLDVPLIGPGELRFSEDERGIGTRLDVLPHLP</sequence>